<keyword evidence="2" id="KW-1185">Reference proteome</keyword>
<sequence length="209" mass="22316">MGKIPSAIHSIGKQDDERGKDDFLAFFSSGLFGHDEINTTYGVLPESAVPATVLSIMPMPVSPLRFMAVFLPASAMLAACTPIDQRTFDPNAGRRPVAHVPPAPAAKPPPPPFLQIMSGTPEATWRPAVDHAARVALARKPNVLFVVTAIATPSGTPANQTEALTQMLRREERAVADAIVSAGVPDYQIQLNARTEPAAAPPRIRVDVR</sequence>
<protein>
    <recommendedName>
        <fullName evidence="3">OmpA-like domain-containing protein</fullName>
    </recommendedName>
</protein>
<dbReference type="Proteomes" id="UP000188604">
    <property type="component" value="Chromosome"/>
</dbReference>
<reference evidence="1 2" key="1">
    <citation type="submission" date="2016-03" db="EMBL/GenBank/DDBJ databases">
        <title>Acetic acid bacteria sequencing.</title>
        <authorList>
            <person name="Brandt J."/>
            <person name="Jakob F."/>
            <person name="Vogel R.F."/>
        </authorList>
    </citation>
    <scope>NUCLEOTIDE SEQUENCE [LARGE SCALE GENOMIC DNA]</scope>
    <source>
        <strain evidence="1 2">NBRC 101099</strain>
    </source>
</reference>
<name>A0A1U9KM99_9PROT</name>
<dbReference type="KEGG" id="nch:A0U93_01960"/>
<evidence type="ECO:0008006" key="3">
    <source>
        <dbReference type="Google" id="ProtNLM"/>
    </source>
</evidence>
<dbReference type="STRING" id="320497.A0U93_01960"/>
<evidence type="ECO:0000313" key="1">
    <source>
        <dbReference type="EMBL" id="AQS86913.1"/>
    </source>
</evidence>
<evidence type="ECO:0000313" key="2">
    <source>
        <dbReference type="Proteomes" id="UP000188604"/>
    </source>
</evidence>
<proteinExistence type="predicted"/>
<accession>A0A1U9KM99</accession>
<dbReference type="EMBL" id="CP014691">
    <property type="protein sequence ID" value="AQS86913.1"/>
    <property type="molecule type" value="Genomic_DNA"/>
</dbReference>
<dbReference type="AlphaFoldDB" id="A0A1U9KM99"/>
<organism evidence="1 2">
    <name type="scientific">Neoasaia chiangmaiensis</name>
    <dbReference type="NCBI Taxonomy" id="320497"/>
    <lineage>
        <taxon>Bacteria</taxon>
        <taxon>Pseudomonadati</taxon>
        <taxon>Pseudomonadota</taxon>
        <taxon>Alphaproteobacteria</taxon>
        <taxon>Acetobacterales</taxon>
        <taxon>Acetobacteraceae</taxon>
        <taxon>Neoasaia</taxon>
    </lineage>
</organism>
<gene>
    <name evidence="1" type="ORF">A0U93_01960</name>
</gene>